<comment type="caution">
    <text evidence="1">The sequence shown here is derived from an EMBL/GenBank/DDBJ whole genome shotgun (WGS) entry which is preliminary data.</text>
</comment>
<sequence length="210" mass="23098">MHLRAPQQSLHRGPGNGVTTLRGVIIRNLGHPSCSESATTLAGKIVLQICQSMWQHRRVIFNLYAKTCEQTNKQSNQICTPTSSSPSSNALALHFVNSEAVSSHITITVWADSSLTSNSSLNLMLHDNRALVLSIESHIYFSKMRKVLSPQFWVIHRLTARMPQLPIIPGHTLLALPTATCRVVPPAALCPNVDDFSFTSDCSSLQTSNR</sequence>
<dbReference type="EMBL" id="BKCJ010009245">
    <property type="protein sequence ID" value="GEU86076.1"/>
    <property type="molecule type" value="Genomic_DNA"/>
</dbReference>
<organism evidence="1">
    <name type="scientific">Tanacetum cinerariifolium</name>
    <name type="common">Dalmatian daisy</name>
    <name type="synonym">Chrysanthemum cinerariifolium</name>
    <dbReference type="NCBI Taxonomy" id="118510"/>
    <lineage>
        <taxon>Eukaryota</taxon>
        <taxon>Viridiplantae</taxon>
        <taxon>Streptophyta</taxon>
        <taxon>Embryophyta</taxon>
        <taxon>Tracheophyta</taxon>
        <taxon>Spermatophyta</taxon>
        <taxon>Magnoliopsida</taxon>
        <taxon>eudicotyledons</taxon>
        <taxon>Gunneridae</taxon>
        <taxon>Pentapetalae</taxon>
        <taxon>asterids</taxon>
        <taxon>campanulids</taxon>
        <taxon>Asterales</taxon>
        <taxon>Asteraceae</taxon>
        <taxon>Asteroideae</taxon>
        <taxon>Anthemideae</taxon>
        <taxon>Anthemidinae</taxon>
        <taxon>Tanacetum</taxon>
    </lineage>
</organism>
<evidence type="ECO:0000313" key="1">
    <source>
        <dbReference type="EMBL" id="GEU86076.1"/>
    </source>
</evidence>
<reference evidence="1" key="1">
    <citation type="journal article" date="2019" name="Sci. Rep.">
        <title>Draft genome of Tanacetum cinerariifolium, the natural source of mosquito coil.</title>
        <authorList>
            <person name="Yamashiro T."/>
            <person name="Shiraishi A."/>
            <person name="Satake H."/>
            <person name="Nakayama K."/>
        </authorList>
    </citation>
    <scope>NUCLEOTIDE SEQUENCE</scope>
</reference>
<accession>A0A6L2NIJ6</accession>
<gene>
    <name evidence="1" type="ORF">Tci_058054</name>
</gene>
<dbReference type="AlphaFoldDB" id="A0A6L2NIJ6"/>
<name>A0A6L2NIJ6_TANCI</name>
<proteinExistence type="predicted"/>
<protein>
    <submittedName>
        <fullName evidence="1">Uncharacterized protein</fullName>
    </submittedName>
</protein>